<comment type="caution">
    <text evidence="1">The sequence shown here is derived from an EMBL/GenBank/DDBJ whole genome shotgun (WGS) entry which is preliminary data.</text>
</comment>
<name>A0ABR8D2B4_9NOST</name>
<dbReference type="Proteomes" id="UP000661112">
    <property type="component" value="Unassembled WGS sequence"/>
</dbReference>
<gene>
    <name evidence="1" type="ORF">H6G83_07190</name>
</gene>
<keyword evidence="2" id="KW-1185">Reference proteome</keyword>
<evidence type="ECO:0000313" key="1">
    <source>
        <dbReference type="EMBL" id="MBD2500405.1"/>
    </source>
</evidence>
<reference evidence="1 2" key="1">
    <citation type="journal article" date="2020" name="ISME J.">
        <title>Comparative genomics reveals insights into cyanobacterial evolution and habitat adaptation.</title>
        <authorList>
            <person name="Chen M.Y."/>
            <person name="Teng W.K."/>
            <person name="Zhao L."/>
            <person name="Hu C.X."/>
            <person name="Zhou Y.K."/>
            <person name="Han B.P."/>
            <person name="Song L.R."/>
            <person name="Shu W.S."/>
        </authorList>
    </citation>
    <scope>NUCLEOTIDE SEQUENCE [LARGE SCALE GENOMIC DNA]</scope>
    <source>
        <strain evidence="1 2">FACHB-119</strain>
    </source>
</reference>
<sequence>MGLSNGLSNPAKKALVVDDCCRMIDAQLASKSGLSGMALKTAFAALKGIKPGYIPSVVEQLLPQCFDALDPIWSEGVQQGDPVGHLVENRSRTADALLSITDARVQQSTRQLVRKTYDKFRGSAKQHVEEAVPDFAKVIERYAKD</sequence>
<organism evidence="1 2">
    <name type="scientific">Anabaena azotica FACHB-119</name>
    <dbReference type="NCBI Taxonomy" id="947527"/>
    <lineage>
        <taxon>Bacteria</taxon>
        <taxon>Bacillati</taxon>
        <taxon>Cyanobacteriota</taxon>
        <taxon>Cyanophyceae</taxon>
        <taxon>Nostocales</taxon>
        <taxon>Nostocaceae</taxon>
        <taxon>Anabaena</taxon>
        <taxon>Anabaena azotica</taxon>
    </lineage>
</organism>
<dbReference type="InterPro" id="IPR054211">
    <property type="entry name" value="DUF6918"/>
</dbReference>
<dbReference type="Pfam" id="PF21893">
    <property type="entry name" value="DUF6918"/>
    <property type="match status" value="1"/>
</dbReference>
<dbReference type="EMBL" id="JACJSG010000008">
    <property type="protein sequence ID" value="MBD2500405.1"/>
    <property type="molecule type" value="Genomic_DNA"/>
</dbReference>
<accession>A0ABR8D2B4</accession>
<evidence type="ECO:0000313" key="2">
    <source>
        <dbReference type="Proteomes" id="UP000661112"/>
    </source>
</evidence>
<dbReference type="RefSeq" id="WP_190469134.1">
    <property type="nucleotide sequence ID" value="NZ_JACJSG010000008.1"/>
</dbReference>
<protein>
    <submittedName>
        <fullName evidence="1">Uncharacterized protein</fullName>
    </submittedName>
</protein>
<proteinExistence type="predicted"/>